<dbReference type="PROSITE" id="PS51257">
    <property type="entry name" value="PROKAR_LIPOPROTEIN"/>
    <property type="match status" value="1"/>
</dbReference>
<gene>
    <name evidence="4" type="ORF">AFULGI_00006010</name>
</gene>
<organism evidence="4 5">
    <name type="scientific">Archaeoglobus fulgidus DSM 8774</name>
    <dbReference type="NCBI Taxonomy" id="1344584"/>
    <lineage>
        <taxon>Archaea</taxon>
        <taxon>Methanobacteriati</taxon>
        <taxon>Methanobacteriota</taxon>
        <taxon>Archaeoglobi</taxon>
        <taxon>Archaeoglobales</taxon>
        <taxon>Archaeoglobaceae</taxon>
        <taxon>Archaeoglobus</taxon>
    </lineage>
</organism>
<dbReference type="InterPro" id="IPR029051">
    <property type="entry name" value="DUF4352"/>
</dbReference>
<dbReference type="HOGENOM" id="CLU_101662_0_0_2"/>
<feature type="domain" description="DUF4352" evidence="3">
    <location>
        <begin position="99"/>
        <end position="190"/>
    </location>
</feature>
<dbReference type="KEGG" id="afg:AFULGI_00006010"/>
<evidence type="ECO:0000313" key="4">
    <source>
        <dbReference type="EMBL" id="AIG97402.1"/>
    </source>
</evidence>
<dbReference type="EMBL" id="CP006577">
    <property type="protein sequence ID" value="AIG97402.1"/>
    <property type="molecule type" value="Genomic_DNA"/>
</dbReference>
<accession>A0A075WCT8</accession>
<evidence type="ECO:0000313" key="5">
    <source>
        <dbReference type="Proteomes" id="UP000028501"/>
    </source>
</evidence>
<name>A0A075WCT8_ARCFL</name>
<sequence>MYQAREMRVLGMNVGKILAVVCILIGIVLVGCVSEISTKPDETPESQPVKTQTRGPRGSYENPASIKETVVVRTLSGTFEITVLDCIRGEKAYQVIKASNMFNPDPDQGFEYLLVKVRFKYALGKASQYVSAYCFEAYCDGTGYSPAFVVLPKDMPDFKDVNLIPEGMVEGWIAFIVPQGKDILIAYEYIFEPVCFIKI</sequence>
<dbReference type="Proteomes" id="UP000028501">
    <property type="component" value="Chromosome"/>
</dbReference>
<reference evidence="4 5" key="1">
    <citation type="submission" date="2013-07" db="EMBL/GenBank/DDBJ databases">
        <title>Genome of Archaeoglobus fulgidus.</title>
        <authorList>
            <person name="Fiebig A."/>
            <person name="Birkeland N.-K."/>
        </authorList>
    </citation>
    <scope>NUCLEOTIDE SEQUENCE [LARGE SCALE GENOMIC DNA]</scope>
    <source>
        <strain evidence="4 5">DSM 8774</strain>
    </source>
</reference>
<dbReference type="InterPro" id="IPR029050">
    <property type="entry name" value="Immunoprotect_excell_Ig-like"/>
</dbReference>
<proteinExistence type="predicted"/>
<keyword evidence="1" id="KW-0732">Signal</keyword>
<protein>
    <submittedName>
        <fullName evidence="4">Telomeric repeat protein-binding protein factor 2</fullName>
    </submittedName>
</protein>
<dbReference type="Pfam" id="PF11611">
    <property type="entry name" value="DUF4352"/>
    <property type="match status" value="1"/>
</dbReference>
<evidence type="ECO:0000259" key="3">
    <source>
        <dbReference type="Pfam" id="PF11611"/>
    </source>
</evidence>
<dbReference type="Gene3D" id="2.60.40.1240">
    <property type="match status" value="1"/>
</dbReference>
<evidence type="ECO:0000256" key="1">
    <source>
        <dbReference type="ARBA" id="ARBA00022729"/>
    </source>
</evidence>
<feature type="compositionally biased region" description="Polar residues" evidence="2">
    <location>
        <begin position="45"/>
        <end position="54"/>
    </location>
</feature>
<evidence type="ECO:0000256" key="2">
    <source>
        <dbReference type="SAM" id="MobiDB-lite"/>
    </source>
</evidence>
<dbReference type="AlphaFoldDB" id="A0A075WCT8"/>
<feature type="region of interest" description="Disordered" evidence="2">
    <location>
        <begin position="38"/>
        <end position="62"/>
    </location>
</feature>